<feature type="region of interest" description="Disordered" evidence="1">
    <location>
        <begin position="38"/>
        <end position="60"/>
    </location>
</feature>
<feature type="region of interest" description="Disordered" evidence="1">
    <location>
        <begin position="73"/>
        <end position="114"/>
    </location>
</feature>
<name>A0A9W8JRZ6_9AGAR</name>
<organism evidence="2 3">
    <name type="scientific">Agrocybe chaxingu</name>
    <dbReference type="NCBI Taxonomy" id="84603"/>
    <lineage>
        <taxon>Eukaryota</taxon>
        <taxon>Fungi</taxon>
        <taxon>Dikarya</taxon>
        <taxon>Basidiomycota</taxon>
        <taxon>Agaricomycotina</taxon>
        <taxon>Agaricomycetes</taxon>
        <taxon>Agaricomycetidae</taxon>
        <taxon>Agaricales</taxon>
        <taxon>Agaricineae</taxon>
        <taxon>Strophariaceae</taxon>
        <taxon>Agrocybe</taxon>
    </lineage>
</organism>
<feature type="region of interest" description="Disordered" evidence="1">
    <location>
        <begin position="214"/>
        <end position="256"/>
    </location>
</feature>
<proteinExistence type="predicted"/>
<dbReference type="Proteomes" id="UP001148786">
    <property type="component" value="Unassembled WGS sequence"/>
</dbReference>
<reference evidence="2" key="1">
    <citation type="submission" date="2022-07" db="EMBL/GenBank/DDBJ databases">
        <title>Genome Sequence of Agrocybe chaxingu.</title>
        <authorList>
            <person name="Buettner E."/>
        </authorList>
    </citation>
    <scope>NUCLEOTIDE SEQUENCE</scope>
    <source>
        <strain evidence="2">MP-N11</strain>
    </source>
</reference>
<dbReference type="EMBL" id="JANKHO010001699">
    <property type="protein sequence ID" value="KAJ3499946.1"/>
    <property type="molecule type" value="Genomic_DNA"/>
</dbReference>
<accession>A0A9W8JRZ6</accession>
<comment type="caution">
    <text evidence="2">The sequence shown here is derived from an EMBL/GenBank/DDBJ whole genome shotgun (WGS) entry which is preliminary data.</text>
</comment>
<dbReference type="AlphaFoldDB" id="A0A9W8JRZ6"/>
<evidence type="ECO:0000313" key="3">
    <source>
        <dbReference type="Proteomes" id="UP001148786"/>
    </source>
</evidence>
<feature type="compositionally biased region" description="Low complexity" evidence="1">
    <location>
        <begin position="216"/>
        <end position="233"/>
    </location>
</feature>
<evidence type="ECO:0000313" key="2">
    <source>
        <dbReference type="EMBL" id="KAJ3499946.1"/>
    </source>
</evidence>
<dbReference type="OrthoDB" id="3067694at2759"/>
<keyword evidence="3" id="KW-1185">Reference proteome</keyword>
<sequence length="579" mass="63023">MDKQKRQTRKSTVFEGKGQVYLLANFNICAHYVHSSDQRHVDSGGHTTSEELASLAPDDSMYRTPYNRVQVATSIGLSTRNTHRGATEDAEPESTVTDTPSDQHDEEDDGLSDYERQNVHRFGAFTLGKERAAIHEDRETDISQDYEGLPASKRAHLDVSPATSAHVTGISGVDASMGAPIEAAISIGVGPAVASPGPPARPVQPVLLVPIHPVGSASPTRTPSTPPSTMGPTVRLDSPSTSTQSSVKTTPTKTRTTFASLLSRTQDEETSKSTAKRKREMVYMEDLDSYEVAELPARCEVTDPRLQDKHLRDDYASLPNLCAGTLLPWSNLSGPGNIMFSSWGNVMPNMVVEFCEAALRFVHAGNYINPSRASPQLTRALRVTPSGFRQNLQIGSSPAILVTCIYTTGSHLLTPSTETSVVKKLVQGIVHSQEWERMVGFLCMAFGQKELHAQLSADSIAFETRQAVTKADNNAKGSKFGLFSSMRSPSVKQGSSQKSFFSFACEDDIPVYDGTDSFIDYDQDLPRLSQILTSWGSEIPHGSFAVVGYTASIYRTEKGVFKLALNIQWAIVLGVPESE</sequence>
<evidence type="ECO:0000256" key="1">
    <source>
        <dbReference type="SAM" id="MobiDB-lite"/>
    </source>
</evidence>
<protein>
    <submittedName>
        <fullName evidence="2">Uncharacterized protein</fullName>
    </submittedName>
</protein>
<feature type="compositionally biased region" description="Polar residues" evidence="1">
    <location>
        <begin position="238"/>
        <end position="247"/>
    </location>
</feature>
<gene>
    <name evidence="2" type="ORF">NLJ89_g10005</name>
</gene>